<dbReference type="Pfam" id="PF00650">
    <property type="entry name" value="CRAL_TRIO"/>
    <property type="match status" value="1"/>
</dbReference>
<evidence type="ECO:0000259" key="1">
    <source>
        <dbReference type="PROSITE" id="PS50191"/>
    </source>
</evidence>
<evidence type="ECO:0000313" key="3">
    <source>
        <dbReference type="RefSeq" id="XP_023166942.2"/>
    </source>
</evidence>
<dbReference type="AlphaFoldDB" id="A0A6J1LLY0"/>
<feature type="domain" description="CRAL-TRIO" evidence="1">
    <location>
        <begin position="165"/>
        <end position="261"/>
    </location>
</feature>
<dbReference type="InterPro" id="IPR001251">
    <property type="entry name" value="CRAL-TRIO_dom"/>
</dbReference>
<evidence type="ECO:0000313" key="2">
    <source>
        <dbReference type="Proteomes" id="UP000504633"/>
    </source>
</evidence>
<dbReference type="InterPro" id="IPR036865">
    <property type="entry name" value="CRAL-TRIO_dom_sf"/>
</dbReference>
<accession>A0A6J1LLY0</accession>
<dbReference type="Gene3D" id="1.20.5.1200">
    <property type="entry name" value="Alpha-tocopherol transfer"/>
    <property type="match status" value="1"/>
</dbReference>
<proteinExistence type="predicted"/>
<dbReference type="SMART" id="SM00516">
    <property type="entry name" value="SEC14"/>
    <property type="match status" value="1"/>
</dbReference>
<dbReference type="GO" id="GO:1902936">
    <property type="term" value="F:phosphatidylinositol bisphosphate binding"/>
    <property type="evidence" value="ECO:0007669"/>
    <property type="project" value="TreeGrafter"/>
</dbReference>
<gene>
    <name evidence="3" type="primary">LOC111596810</name>
</gene>
<dbReference type="PANTHER" id="PTHR10174:SF222">
    <property type="entry name" value="GH10083P-RELATED"/>
    <property type="match status" value="1"/>
</dbReference>
<dbReference type="GeneID" id="111596810"/>
<dbReference type="OrthoDB" id="1434354at2759"/>
<dbReference type="CDD" id="cd00170">
    <property type="entry name" value="SEC14"/>
    <property type="match status" value="1"/>
</dbReference>
<dbReference type="KEGG" id="dhe:111596810"/>
<dbReference type="SUPFAM" id="SSF46938">
    <property type="entry name" value="CRAL/TRIO N-terminal domain"/>
    <property type="match status" value="1"/>
</dbReference>
<organism evidence="2 3">
    <name type="scientific">Drosophila hydei</name>
    <name type="common">Fruit fly</name>
    <dbReference type="NCBI Taxonomy" id="7224"/>
    <lineage>
        <taxon>Eukaryota</taxon>
        <taxon>Metazoa</taxon>
        <taxon>Ecdysozoa</taxon>
        <taxon>Arthropoda</taxon>
        <taxon>Hexapoda</taxon>
        <taxon>Insecta</taxon>
        <taxon>Pterygota</taxon>
        <taxon>Neoptera</taxon>
        <taxon>Endopterygota</taxon>
        <taxon>Diptera</taxon>
        <taxon>Brachycera</taxon>
        <taxon>Muscomorpha</taxon>
        <taxon>Ephydroidea</taxon>
        <taxon>Drosophilidae</taxon>
        <taxon>Drosophila</taxon>
    </lineage>
</organism>
<dbReference type="Proteomes" id="UP000504633">
    <property type="component" value="Unplaced"/>
</dbReference>
<dbReference type="SUPFAM" id="SSF52087">
    <property type="entry name" value="CRAL/TRIO domain"/>
    <property type="match status" value="1"/>
</dbReference>
<reference evidence="3" key="1">
    <citation type="submission" date="2025-08" db="UniProtKB">
        <authorList>
            <consortium name="RefSeq"/>
        </authorList>
    </citation>
    <scope>IDENTIFICATION</scope>
    <source>
        <strain evidence="3">15085-1641.00</strain>
        <tissue evidence="3">Whole body</tissue>
    </source>
</reference>
<dbReference type="PANTHER" id="PTHR10174">
    <property type="entry name" value="ALPHA-TOCOPHEROL TRANSFER PROTEIN-RELATED"/>
    <property type="match status" value="1"/>
</dbReference>
<protein>
    <submittedName>
        <fullName evidence="3">Alpha-tocopherol transfer protein</fullName>
    </submittedName>
</protein>
<dbReference type="GO" id="GO:0016020">
    <property type="term" value="C:membrane"/>
    <property type="evidence" value="ECO:0007669"/>
    <property type="project" value="TreeGrafter"/>
</dbReference>
<keyword evidence="2" id="KW-1185">Reference proteome</keyword>
<dbReference type="RefSeq" id="XP_023166942.2">
    <property type="nucleotide sequence ID" value="XM_023311174.2"/>
</dbReference>
<dbReference type="Gene3D" id="3.40.525.10">
    <property type="entry name" value="CRAL-TRIO lipid binding domain"/>
    <property type="match status" value="1"/>
</dbReference>
<dbReference type="PROSITE" id="PS50191">
    <property type="entry name" value="CRAL_TRIO"/>
    <property type="match status" value="1"/>
</dbReference>
<name>A0A6J1LLY0_DROHY</name>
<sequence length="297" mass="34912">MMPIKPTVSTEQVDAKLRELINWFENESSLPEKIEPIVMLRFLKCMDYEIDSTKALVQLNYNLRNKNPNLFIDRNMDNEMTAKCLSVSDLLILPGVTPERHKLILFRMTDFDPRTRNSVEETKIFFMMADARFTEPDVERPAAERVEHRGFGISDADLADGDVQIVDMTGYTMRHIAYVSVFVLRVYMKFLQEAYPSRLRAMHIINCPSILDRMMSLFKPFIREDVYQMINYHTEGMDSFYELVPKDMLPVEYGGKAGTVAEIKQKWMQAMREKTAYLSDEKYWRVTSETKSRWAWF</sequence>
<dbReference type="InterPro" id="IPR036273">
    <property type="entry name" value="CRAL/TRIO_N_dom_sf"/>
</dbReference>
<dbReference type="OMA" id="FMMADAR"/>